<feature type="transmembrane region" description="Helical" evidence="1">
    <location>
        <begin position="134"/>
        <end position="154"/>
    </location>
</feature>
<feature type="transmembrane region" description="Helical" evidence="1">
    <location>
        <begin position="59"/>
        <end position="79"/>
    </location>
</feature>
<dbReference type="EMBL" id="DVHU01000104">
    <property type="protein sequence ID" value="HIR94004.1"/>
    <property type="molecule type" value="Genomic_DNA"/>
</dbReference>
<dbReference type="Gene3D" id="3.30.70.270">
    <property type="match status" value="1"/>
</dbReference>
<evidence type="ECO:0000259" key="2">
    <source>
        <dbReference type="PROSITE" id="PS50887"/>
    </source>
</evidence>
<gene>
    <name evidence="3" type="ORF">IAB98_11365</name>
</gene>
<dbReference type="GO" id="GO:0043709">
    <property type="term" value="P:cell adhesion involved in single-species biofilm formation"/>
    <property type="evidence" value="ECO:0007669"/>
    <property type="project" value="TreeGrafter"/>
</dbReference>
<feature type="transmembrane region" description="Helical" evidence="1">
    <location>
        <begin position="175"/>
        <end position="198"/>
    </location>
</feature>
<feature type="transmembrane region" description="Helical" evidence="1">
    <location>
        <begin position="88"/>
        <end position="114"/>
    </location>
</feature>
<dbReference type="SMART" id="SM00267">
    <property type="entry name" value="GGDEF"/>
    <property type="match status" value="1"/>
</dbReference>
<sequence length="424" mass="47583">MTISYIPVLIAACLLGPIYSTVLGAVFGIASLWKASAFYVSAGDRIFSPFLSGAPIQSFLLSVGSRLLFGAVVGVLYWAAKRSARHQYLFIAIISFFGKVLHYVCVYGVMGIVFPEQGRGVLDAFEGFLDAGDLLVALFTMLLLAVSWKVWNMPQILQYRDFVRLKQSYSGSPSYIKLVVLSIVLLLIFAGMIGTYFVNRIRYMLLAHGVELSEKASHDLTHLQLQFLFGVIALSLIVYIVSRGVHDYIVYRVYSSMDKDGLTGLLNRKGFSRIYKNLSEKIEFSPEQPCYFMILDVDYFKEINDKYGHPQGDRILKEIASCLKETLGDIGIVGRLGGDEFLMFTHTPLPQELFEERVRCLMDKIQGIECDGEKKISCSIGIVSAWELASEEFLYHYADQALYRAKGGGRNQYVITAAKKRVLK</sequence>
<evidence type="ECO:0000313" key="4">
    <source>
        <dbReference type="Proteomes" id="UP000886841"/>
    </source>
</evidence>
<dbReference type="GO" id="GO:0052621">
    <property type="term" value="F:diguanylate cyclase activity"/>
    <property type="evidence" value="ECO:0007669"/>
    <property type="project" value="TreeGrafter"/>
</dbReference>
<evidence type="ECO:0000313" key="3">
    <source>
        <dbReference type="EMBL" id="HIR94004.1"/>
    </source>
</evidence>
<accession>A0A9D1ELX7</accession>
<name>A0A9D1ELX7_9FIRM</name>
<dbReference type="SUPFAM" id="SSF55073">
    <property type="entry name" value="Nucleotide cyclase"/>
    <property type="match status" value="1"/>
</dbReference>
<feature type="domain" description="GGDEF" evidence="2">
    <location>
        <begin position="288"/>
        <end position="418"/>
    </location>
</feature>
<proteinExistence type="predicted"/>
<comment type="caution">
    <text evidence="3">The sequence shown here is derived from an EMBL/GenBank/DDBJ whole genome shotgun (WGS) entry which is preliminary data.</text>
</comment>
<reference evidence="3" key="2">
    <citation type="journal article" date="2021" name="PeerJ">
        <title>Extensive microbial diversity within the chicken gut microbiome revealed by metagenomics and culture.</title>
        <authorList>
            <person name="Gilroy R."/>
            <person name="Ravi A."/>
            <person name="Getino M."/>
            <person name="Pursley I."/>
            <person name="Horton D.L."/>
            <person name="Alikhan N.F."/>
            <person name="Baker D."/>
            <person name="Gharbi K."/>
            <person name="Hall N."/>
            <person name="Watson M."/>
            <person name="Adriaenssens E.M."/>
            <person name="Foster-Nyarko E."/>
            <person name="Jarju S."/>
            <person name="Secka A."/>
            <person name="Antonio M."/>
            <person name="Oren A."/>
            <person name="Chaudhuri R.R."/>
            <person name="La Ragione R."/>
            <person name="Hildebrand F."/>
            <person name="Pallen M.J."/>
        </authorList>
    </citation>
    <scope>NUCLEOTIDE SEQUENCE</scope>
    <source>
        <strain evidence="3">ChiSxjej1B13-7041</strain>
    </source>
</reference>
<dbReference type="InterPro" id="IPR043128">
    <property type="entry name" value="Rev_trsase/Diguanyl_cyclase"/>
</dbReference>
<keyword evidence="1" id="KW-1133">Transmembrane helix</keyword>
<dbReference type="GO" id="GO:1902201">
    <property type="term" value="P:negative regulation of bacterial-type flagellum-dependent cell motility"/>
    <property type="evidence" value="ECO:0007669"/>
    <property type="project" value="TreeGrafter"/>
</dbReference>
<dbReference type="AlphaFoldDB" id="A0A9D1ELX7"/>
<dbReference type="CDD" id="cd01949">
    <property type="entry name" value="GGDEF"/>
    <property type="match status" value="1"/>
</dbReference>
<dbReference type="PANTHER" id="PTHR45138">
    <property type="entry name" value="REGULATORY COMPONENTS OF SENSORY TRANSDUCTION SYSTEM"/>
    <property type="match status" value="1"/>
</dbReference>
<protein>
    <submittedName>
        <fullName evidence="3">Diguanylate cyclase</fullName>
    </submittedName>
</protein>
<feature type="transmembrane region" description="Helical" evidence="1">
    <location>
        <begin position="223"/>
        <end position="242"/>
    </location>
</feature>
<dbReference type="Proteomes" id="UP000886841">
    <property type="component" value="Unassembled WGS sequence"/>
</dbReference>
<dbReference type="Pfam" id="PF00990">
    <property type="entry name" value="GGDEF"/>
    <property type="match status" value="1"/>
</dbReference>
<dbReference type="Gene3D" id="1.10.1760.20">
    <property type="match status" value="1"/>
</dbReference>
<dbReference type="InterPro" id="IPR000160">
    <property type="entry name" value="GGDEF_dom"/>
</dbReference>
<dbReference type="NCBIfam" id="TIGR00254">
    <property type="entry name" value="GGDEF"/>
    <property type="match status" value="1"/>
</dbReference>
<dbReference type="GO" id="GO:0005886">
    <property type="term" value="C:plasma membrane"/>
    <property type="evidence" value="ECO:0007669"/>
    <property type="project" value="TreeGrafter"/>
</dbReference>
<dbReference type="PROSITE" id="PS50887">
    <property type="entry name" value="GGDEF"/>
    <property type="match status" value="1"/>
</dbReference>
<keyword evidence="1" id="KW-0472">Membrane</keyword>
<organism evidence="3 4">
    <name type="scientific">Candidatus Egerieimonas intestinavium</name>
    <dbReference type="NCBI Taxonomy" id="2840777"/>
    <lineage>
        <taxon>Bacteria</taxon>
        <taxon>Bacillati</taxon>
        <taxon>Bacillota</taxon>
        <taxon>Clostridia</taxon>
        <taxon>Lachnospirales</taxon>
        <taxon>Lachnospiraceae</taxon>
        <taxon>Lachnospiraceae incertae sedis</taxon>
        <taxon>Candidatus Egerieimonas</taxon>
    </lineage>
</organism>
<dbReference type="InterPro" id="IPR029787">
    <property type="entry name" value="Nucleotide_cyclase"/>
</dbReference>
<keyword evidence="1" id="KW-0812">Transmembrane</keyword>
<dbReference type="InterPro" id="IPR050469">
    <property type="entry name" value="Diguanylate_Cyclase"/>
</dbReference>
<dbReference type="PANTHER" id="PTHR45138:SF9">
    <property type="entry name" value="DIGUANYLATE CYCLASE DGCM-RELATED"/>
    <property type="match status" value="1"/>
</dbReference>
<evidence type="ECO:0000256" key="1">
    <source>
        <dbReference type="SAM" id="Phobius"/>
    </source>
</evidence>
<reference evidence="3" key="1">
    <citation type="submission" date="2020-10" db="EMBL/GenBank/DDBJ databases">
        <authorList>
            <person name="Gilroy R."/>
        </authorList>
    </citation>
    <scope>NUCLEOTIDE SEQUENCE</scope>
    <source>
        <strain evidence="3">ChiSxjej1B13-7041</strain>
    </source>
</reference>